<dbReference type="EMBL" id="CAADFI010000083">
    <property type="protein sequence ID" value="VFJ95854.1"/>
    <property type="molecule type" value="Genomic_DNA"/>
</dbReference>
<dbReference type="GO" id="GO:0008836">
    <property type="term" value="F:diaminopimelate decarboxylase activity"/>
    <property type="evidence" value="ECO:0007669"/>
    <property type="project" value="TreeGrafter"/>
</dbReference>
<organism evidence="15">
    <name type="scientific">Candidatus Kentrum eta</name>
    <dbReference type="NCBI Taxonomy" id="2126337"/>
    <lineage>
        <taxon>Bacteria</taxon>
        <taxon>Pseudomonadati</taxon>
        <taxon>Pseudomonadota</taxon>
        <taxon>Gammaproteobacteria</taxon>
        <taxon>Candidatus Kentrum</taxon>
    </lineage>
</organism>
<evidence type="ECO:0000256" key="6">
    <source>
        <dbReference type="ARBA" id="ARBA00023066"/>
    </source>
</evidence>
<dbReference type="InterPro" id="IPR029066">
    <property type="entry name" value="PLP-binding_barrel"/>
</dbReference>
<dbReference type="Gene3D" id="3.20.20.10">
    <property type="entry name" value="Alanine racemase"/>
    <property type="match status" value="1"/>
</dbReference>
<evidence type="ECO:0000256" key="3">
    <source>
        <dbReference type="ARBA" id="ARBA00013633"/>
    </source>
</evidence>
<evidence type="ECO:0000256" key="4">
    <source>
        <dbReference type="ARBA" id="ARBA00022793"/>
    </source>
</evidence>
<evidence type="ECO:0000256" key="7">
    <source>
        <dbReference type="ARBA" id="ARBA00023239"/>
    </source>
</evidence>
<evidence type="ECO:0000313" key="14">
    <source>
        <dbReference type="EMBL" id="VFJ95211.1"/>
    </source>
</evidence>
<dbReference type="PANTHER" id="PTHR43727:SF1">
    <property type="entry name" value="CARBOXYNORSPERMIDINE_CARBOXYSPERMIDINE DECARBOXYLASE"/>
    <property type="match status" value="1"/>
</dbReference>
<dbReference type="PANTHER" id="PTHR43727">
    <property type="entry name" value="DIAMINOPIMELATE DECARBOXYLASE"/>
    <property type="match status" value="1"/>
</dbReference>
<dbReference type="CDD" id="cd06829">
    <property type="entry name" value="PLPDE_III_CANSDC"/>
    <property type="match status" value="1"/>
</dbReference>
<evidence type="ECO:0000256" key="8">
    <source>
        <dbReference type="ARBA" id="ARBA00025802"/>
    </source>
</evidence>
<dbReference type="SUPFAM" id="SSF50621">
    <property type="entry name" value="Alanine racemase C-terminal domain-like"/>
    <property type="match status" value="1"/>
</dbReference>
<keyword evidence="11" id="KW-0963">Cytoplasm</keyword>
<keyword evidence="11" id="KW-0620">Polyamine biosynthesis</keyword>
<keyword evidence="4 11" id="KW-0210">Decarboxylase</keyword>
<name>A0A450UTI1_9GAMM</name>
<comment type="subunit">
    <text evidence="11">Homodimer.</text>
</comment>
<keyword evidence="7 11" id="KW-0456">Lyase</keyword>
<keyword evidence="6 11" id="KW-0745">Spermidine biosynthesis</keyword>
<evidence type="ECO:0000313" key="16">
    <source>
        <dbReference type="EMBL" id="VFK02051.1"/>
    </source>
</evidence>
<dbReference type="SUPFAM" id="SSF51419">
    <property type="entry name" value="PLP-binding barrel"/>
    <property type="match status" value="1"/>
</dbReference>
<dbReference type="GO" id="GO:0009089">
    <property type="term" value="P:lysine biosynthetic process via diaminopimelate"/>
    <property type="evidence" value="ECO:0007669"/>
    <property type="project" value="TreeGrafter"/>
</dbReference>
<dbReference type="InterPro" id="IPR022643">
    <property type="entry name" value="De-COase2_C"/>
</dbReference>
<protein>
    <recommendedName>
        <fullName evidence="3 11">Carboxynorspermidine/carboxyspermidine decarboxylase</fullName>
        <shortName evidence="11">CANS DC/CAS DC</shortName>
        <shortName evidence="11">CANSDC/CASDC</shortName>
        <ecNumber evidence="2 11">4.1.1.96</ecNumber>
    </recommendedName>
</protein>
<comment type="subcellular location">
    <subcellularLocation>
        <location evidence="11">Cytoplasm</location>
    </subcellularLocation>
</comment>
<feature type="domain" description="Orn/DAP/Arg decarboxylase 2 C-terminal" evidence="13">
    <location>
        <begin position="240"/>
        <end position="329"/>
    </location>
</feature>
<feature type="binding site" evidence="12">
    <location>
        <position position="238"/>
    </location>
    <ligand>
        <name>substrate</name>
    </ligand>
</feature>
<reference evidence="15" key="1">
    <citation type="submission" date="2019-02" db="EMBL/GenBank/DDBJ databases">
        <authorList>
            <person name="Gruber-Vodicka R. H."/>
            <person name="Seah K. B. B."/>
        </authorList>
    </citation>
    <scope>NUCLEOTIDE SEQUENCE</scope>
    <source>
        <strain evidence="16">BECK_SA2B12</strain>
        <strain evidence="14">BECK_SA2B15</strain>
        <strain evidence="15">BECK_SA2B20</strain>
    </source>
</reference>
<feature type="binding site" evidence="12">
    <location>
        <position position="274"/>
    </location>
    <ligand>
        <name>substrate</name>
    </ligand>
</feature>
<keyword evidence="5 11" id="KW-0663">Pyridoxal phosphate</keyword>
<comment type="similarity">
    <text evidence="8 11">Belongs to the Orn/Lys/Arg decarboxylase class-II family. NspC subfamily.</text>
</comment>
<dbReference type="InterPro" id="IPR005730">
    <property type="entry name" value="Nsp_de-COase"/>
</dbReference>
<evidence type="ECO:0000313" key="15">
    <source>
        <dbReference type="EMBL" id="VFJ95854.1"/>
    </source>
</evidence>
<comment type="catalytic activity">
    <reaction evidence="9 11">
        <text>carboxyspermidine + H(+) = spermidine + CO2</text>
        <dbReference type="Rhea" id="RHEA:34095"/>
        <dbReference type="ChEBI" id="CHEBI:15378"/>
        <dbReference type="ChEBI" id="CHEBI:16526"/>
        <dbReference type="ChEBI" id="CHEBI:57834"/>
        <dbReference type="ChEBI" id="CHEBI:65072"/>
        <dbReference type="EC" id="4.1.1.96"/>
    </reaction>
</comment>
<dbReference type="EMBL" id="CAADFG010000084">
    <property type="protein sequence ID" value="VFJ95211.1"/>
    <property type="molecule type" value="Genomic_DNA"/>
</dbReference>
<evidence type="ECO:0000256" key="1">
    <source>
        <dbReference type="ARBA" id="ARBA00001933"/>
    </source>
</evidence>
<evidence type="ECO:0000256" key="9">
    <source>
        <dbReference type="ARBA" id="ARBA00047351"/>
    </source>
</evidence>
<evidence type="ECO:0000256" key="5">
    <source>
        <dbReference type="ARBA" id="ARBA00022898"/>
    </source>
</evidence>
<dbReference type="EMBL" id="CAADFJ010000080">
    <property type="protein sequence ID" value="VFK02051.1"/>
    <property type="molecule type" value="Genomic_DNA"/>
</dbReference>
<comment type="function">
    <text evidence="11">Catalyzes the decarboxylation of carboxynorspermidine and carboxyspermidine.</text>
</comment>
<gene>
    <name evidence="14" type="ORF">BECKH772A_GA0070896_100844</name>
    <name evidence="15" type="ORF">BECKH772B_GA0070898_100835</name>
    <name evidence="16" type="ORF">BECKH772C_GA0070978_100808</name>
</gene>
<dbReference type="GO" id="GO:0008295">
    <property type="term" value="P:spermidine biosynthetic process"/>
    <property type="evidence" value="ECO:0007669"/>
    <property type="project" value="UniProtKB-KW"/>
</dbReference>
<proteinExistence type="inferred from homology"/>
<dbReference type="GO" id="GO:0005737">
    <property type="term" value="C:cytoplasm"/>
    <property type="evidence" value="ECO:0007669"/>
    <property type="project" value="UniProtKB-SubCell"/>
</dbReference>
<comment type="catalytic activity">
    <reaction evidence="10 11">
        <text>carboxynorspermidine + H(+) = norspermidine + CO2</text>
        <dbReference type="Rhea" id="RHEA:34099"/>
        <dbReference type="ChEBI" id="CHEBI:15378"/>
        <dbReference type="ChEBI" id="CHEBI:16526"/>
        <dbReference type="ChEBI" id="CHEBI:57920"/>
        <dbReference type="ChEBI" id="CHEBI:65070"/>
        <dbReference type="EC" id="4.1.1.96"/>
    </reaction>
</comment>
<evidence type="ECO:0000259" key="13">
    <source>
        <dbReference type="Pfam" id="PF00278"/>
    </source>
</evidence>
<dbReference type="Gene3D" id="2.40.37.10">
    <property type="entry name" value="Lyase, Ornithine Decarboxylase, Chain A, domain 1"/>
    <property type="match status" value="1"/>
</dbReference>
<dbReference type="GO" id="GO:0045312">
    <property type="term" value="P:nor-spermidine biosynthetic process"/>
    <property type="evidence" value="ECO:0007669"/>
    <property type="project" value="InterPro"/>
</dbReference>
<evidence type="ECO:0000256" key="2">
    <source>
        <dbReference type="ARBA" id="ARBA00012259"/>
    </source>
</evidence>
<evidence type="ECO:0000256" key="12">
    <source>
        <dbReference type="PIRSR" id="PIRSR038941-1"/>
    </source>
</evidence>
<sequence length="376" mass="41395">MPTVNTPYYLISERGIARNLALIDSLRRDGGAKCLLALKCFSTWSTFDLIRQSMDGTTSSSLFEARLGHEEFGKETHAYSVAYAEEDVDELAGFASKIIFNSAAQLTSFHARCGGAGIGLRINPGVSCSHCESPELADPARRYSRLGESNPDAVMDVLPLIRGVMFHFNCENDDFEAFHRSLKGIAAKYESVLRKVDWVSLGGGIYFSQPGYPVDALARRLKSFAEEFKVQVYLEPGEAVVSNSTVLVTRVLDVIHNERDIAIVDSSIECHMPDLLIYRDQAAGIANIGTGKYRYMIAGKSCLAGDIFGTFHLHRKLKPGDEIHMADAGGYTMVKANWFNGLRRPAIVIERLNGDVELIRDFGYADFKGALGACRA</sequence>
<evidence type="ECO:0000256" key="11">
    <source>
        <dbReference type="PIRNR" id="PIRNR038941"/>
    </source>
</evidence>
<dbReference type="Pfam" id="PF00278">
    <property type="entry name" value="Orn_DAP_Arg_deC"/>
    <property type="match status" value="1"/>
</dbReference>
<dbReference type="PRINTS" id="PR01179">
    <property type="entry name" value="ODADCRBXLASE"/>
</dbReference>
<evidence type="ECO:0000256" key="10">
    <source>
        <dbReference type="ARBA" id="ARBA00047389"/>
    </source>
</evidence>
<dbReference type="InterPro" id="IPR000183">
    <property type="entry name" value="Orn/DAP/Arg_de-COase"/>
</dbReference>
<dbReference type="EC" id="4.1.1.96" evidence="2 11"/>
<comment type="cofactor">
    <cofactor evidence="1 11">
        <name>pyridoxal 5'-phosphate</name>
        <dbReference type="ChEBI" id="CHEBI:597326"/>
    </cofactor>
</comment>
<accession>A0A450UTI1</accession>
<dbReference type="InterPro" id="IPR009006">
    <property type="entry name" value="Ala_racemase/Decarboxylase_C"/>
</dbReference>
<dbReference type="PIRSF" id="PIRSF038941">
    <property type="entry name" value="NspC"/>
    <property type="match status" value="1"/>
</dbReference>
<dbReference type="AlphaFoldDB" id="A0A450UTI1"/>